<evidence type="ECO:0000313" key="1">
    <source>
        <dbReference type="EMBL" id="GIY03153.1"/>
    </source>
</evidence>
<accession>A0AAV4Q6X6</accession>
<dbReference type="Proteomes" id="UP001054945">
    <property type="component" value="Unassembled WGS sequence"/>
</dbReference>
<organism evidence="1 2">
    <name type="scientific">Caerostris extrusa</name>
    <name type="common">Bark spider</name>
    <name type="synonym">Caerostris bankana</name>
    <dbReference type="NCBI Taxonomy" id="172846"/>
    <lineage>
        <taxon>Eukaryota</taxon>
        <taxon>Metazoa</taxon>
        <taxon>Ecdysozoa</taxon>
        <taxon>Arthropoda</taxon>
        <taxon>Chelicerata</taxon>
        <taxon>Arachnida</taxon>
        <taxon>Araneae</taxon>
        <taxon>Araneomorphae</taxon>
        <taxon>Entelegynae</taxon>
        <taxon>Araneoidea</taxon>
        <taxon>Araneidae</taxon>
        <taxon>Caerostris</taxon>
    </lineage>
</organism>
<dbReference type="EMBL" id="BPLR01005546">
    <property type="protein sequence ID" value="GIY03153.1"/>
    <property type="molecule type" value="Genomic_DNA"/>
</dbReference>
<reference evidence="1 2" key="1">
    <citation type="submission" date="2021-06" db="EMBL/GenBank/DDBJ databases">
        <title>Caerostris extrusa draft genome.</title>
        <authorList>
            <person name="Kono N."/>
            <person name="Arakawa K."/>
        </authorList>
    </citation>
    <scope>NUCLEOTIDE SEQUENCE [LARGE SCALE GENOMIC DNA]</scope>
</reference>
<protein>
    <submittedName>
        <fullName evidence="1">Uncharacterized protein</fullName>
    </submittedName>
</protein>
<proteinExistence type="predicted"/>
<dbReference type="AlphaFoldDB" id="A0AAV4Q6X6"/>
<keyword evidence="2" id="KW-1185">Reference proteome</keyword>
<comment type="caution">
    <text evidence="1">The sequence shown here is derived from an EMBL/GenBank/DDBJ whole genome shotgun (WGS) entry which is preliminary data.</text>
</comment>
<sequence>MTLIRSSTVGFVIFKLSIHRLSCGVNKSKSRYVFAKEAASQRVLLFNTWLLKLGFETFGEFAFCLLGELAPKWIAATSGTGILPCHVRPYGRLASAAVRLHLSTPSFTTRLFVFRRN</sequence>
<gene>
    <name evidence="1" type="ORF">CEXT_594531</name>
</gene>
<name>A0AAV4Q6X6_CAEEX</name>
<evidence type="ECO:0000313" key="2">
    <source>
        <dbReference type="Proteomes" id="UP001054945"/>
    </source>
</evidence>